<name>A0A068TZC0_COFCA</name>
<dbReference type="Gramene" id="CDP01606">
    <property type="protein sequence ID" value="CDP01606"/>
    <property type="gene ID" value="GSCOC_T00036707001"/>
</dbReference>
<dbReference type="PANTHER" id="PTHR32018:SF1">
    <property type="entry name" value="RHAMNOGALACTURONAN ENDOLYASE"/>
    <property type="match status" value="1"/>
</dbReference>
<dbReference type="InterPro" id="IPR051850">
    <property type="entry name" value="Polysacch_Lyase_4"/>
</dbReference>
<protein>
    <submittedName>
        <fullName evidence="1">Uncharacterized protein</fullName>
    </submittedName>
</protein>
<evidence type="ECO:0000313" key="1">
    <source>
        <dbReference type="EMBL" id="CDP01606.1"/>
    </source>
</evidence>
<organism evidence="1 2">
    <name type="scientific">Coffea canephora</name>
    <name type="common">Robusta coffee</name>
    <dbReference type="NCBI Taxonomy" id="49390"/>
    <lineage>
        <taxon>Eukaryota</taxon>
        <taxon>Viridiplantae</taxon>
        <taxon>Streptophyta</taxon>
        <taxon>Embryophyta</taxon>
        <taxon>Tracheophyta</taxon>
        <taxon>Spermatophyta</taxon>
        <taxon>Magnoliopsida</taxon>
        <taxon>eudicotyledons</taxon>
        <taxon>Gunneridae</taxon>
        <taxon>Pentapetalae</taxon>
        <taxon>asterids</taxon>
        <taxon>lamiids</taxon>
        <taxon>Gentianales</taxon>
        <taxon>Rubiaceae</taxon>
        <taxon>Ixoroideae</taxon>
        <taxon>Gardenieae complex</taxon>
        <taxon>Bertiereae - Coffeeae clade</taxon>
        <taxon>Coffeeae</taxon>
        <taxon>Coffea</taxon>
    </lineage>
</organism>
<gene>
    <name evidence="1" type="ORF">GSCOC_T00036707001</name>
</gene>
<reference evidence="2" key="1">
    <citation type="journal article" date="2014" name="Science">
        <title>The coffee genome provides insight into the convergent evolution of caffeine biosynthesis.</title>
        <authorList>
            <person name="Denoeud F."/>
            <person name="Carretero-Paulet L."/>
            <person name="Dereeper A."/>
            <person name="Droc G."/>
            <person name="Guyot R."/>
            <person name="Pietrella M."/>
            <person name="Zheng C."/>
            <person name="Alberti A."/>
            <person name="Anthony F."/>
            <person name="Aprea G."/>
            <person name="Aury J.M."/>
            <person name="Bento P."/>
            <person name="Bernard M."/>
            <person name="Bocs S."/>
            <person name="Campa C."/>
            <person name="Cenci A."/>
            <person name="Combes M.C."/>
            <person name="Crouzillat D."/>
            <person name="Da Silva C."/>
            <person name="Daddiego L."/>
            <person name="De Bellis F."/>
            <person name="Dussert S."/>
            <person name="Garsmeur O."/>
            <person name="Gayraud T."/>
            <person name="Guignon V."/>
            <person name="Jahn K."/>
            <person name="Jamilloux V."/>
            <person name="Joet T."/>
            <person name="Labadie K."/>
            <person name="Lan T."/>
            <person name="Leclercq J."/>
            <person name="Lepelley M."/>
            <person name="Leroy T."/>
            <person name="Li L.T."/>
            <person name="Librado P."/>
            <person name="Lopez L."/>
            <person name="Munoz A."/>
            <person name="Noel B."/>
            <person name="Pallavicini A."/>
            <person name="Perrotta G."/>
            <person name="Poncet V."/>
            <person name="Pot D."/>
            <person name="Priyono X."/>
            <person name="Rigoreau M."/>
            <person name="Rouard M."/>
            <person name="Rozas J."/>
            <person name="Tranchant-Dubreuil C."/>
            <person name="VanBuren R."/>
            <person name="Zhang Q."/>
            <person name="Andrade A.C."/>
            <person name="Argout X."/>
            <person name="Bertrand B."/>
            <person name="de Kochko A."/>
            <person name="Graziosi G."/>
            <person name="Henry R.J."/>
            <person name="Jayarama X."/>
            <person name="Ming R."/>
            <person name="Nagai C."/>
            <person name="Rounsley S."/>
            <person name="Sankoff D."/>
            <person name="Giuliano G."/>
            <person name="Albert V.A."/>
            <person name="Wincker P."/>
            <person name="Lashermes P."/>
        </authorList>
    </citation>
    <scope>NUCLEOTIDE SEQUENCE [LARGE SCALE GENOMIC DNA]</scope>
    <source>
        <strain evidence="2">cv. DH200-94</strain>
    </source>
</reference>
<dbReference type="Proteomes" id="UP000295252">
    <property type="component" value="Chromosome IX"/>
</dbReference>
<dbReference type="PhylomeDB" id="A0A068TZC0"/>
<evidence type="ECO:0000313" key="2">
    <source>
        <dbReference type="Proteomes" id="UP000295252"/>
    </source>
</evidence>
<dbReference type="PANTHER" id="PTHR32018">
    <property type="entry name" value="RHAMNOGALACTURONATE LYASE FAMILY PROTEIN"/>
    <property type="match status" value="1"/>
</dbReference>
<sequence>MPALFFFWREDISHPALCWSHLERTPVCRWRAMEKDLWTCFVYLNSNSDSPRSITHWKDAKQQDNFFMLIRYLEQPPFPAEAAYVGLAPRGAPRSWQLDAKGYQFWT</sequence>
<dbReference type="EMBL" id="HG739091">
    <property type="protein sequence ID" value="CDP01606.1"/>
    <property type="molecule type" value="Genomic_DNA"/>
</dbReference>
<proteinExistence type="predicted"/>
<accession>A0A068TZC0</accession>
<dbReference type="InParanoid" id="A0A068TZC0"/>
<keyword evidence="2" id="KW-1185">Reference proteome</keyword>
<dbReference type="AlphaFoldDB" id="A0A068TZC0"/>